<dbReference type="EMBL" id="LVJN01000020">
    <property type="protein sequence ID" value="OSM01570.1"/>
    <property type="molecule type" value="Genomic_DNA"/>
</dbReference>
<reference evidence="7 8" key="1">
    <citation type="journal article" date="2016" name="BMC Genomics">
        <title>Combined genomic and structural analyses of a cultured magnetotactic bacterium reveals its niche adaptation to a dynamic environment.</title>
        <authorList>
            <person name="Araujo A.C."/>
            <person name="Morillo V."/>
            <person name="Cypriano J."/>
            <person name="Teixeira L.C."/>
            <person name="Leao P."/>
            <person name="Lyra S."/>
            <person name="Almeida L.G."/>
            <person name="Bazylinski D.A."/>
            <person name="Vasconcellos A.T."/>
            <person name="Abreu F."/>
            <person name="Lins U."/>
        </authorList>
    </citation>
    <scope>NUCLEOTIDE SEQUENCE [LARGE SCALE GENOMIC DNA]</scope>
    <source>
        <strain evidence="7 8">IT-1</strain>
    </source>
</reference>
<dbReference type="STRING" id="1434232.MAIT1_01567"/>
<name>A0A1Y2K0L0_9PROT</name>
<comment type="caution">
    <text evidence="7">The sequence shown here is derived from an EMBL/GenBank/DDBJ whole genome shotgun (WGS) entry which is preliminary data.</text>
</comment>
<dbReference type="SUPFAM" id="SSF48498">
    <property type="entry name" value="Tetracyclin repressor-like, C-terminal domain"/>
    <property type="match status" value="1"/>
</dbReference>
<dbReference type="Gene3D" id="1.10.357.10">
    <property type="entry name" value="Tetracycline Repressor, domain 2"/>
    <property type="match status" value="1"/>
</dbReference>
<dbReference type="InterPro" id="IPR039538">
    <property type="entry name" value="BetI_C"/>
</dbReference>
<dbReference type="PROSITE" id="PS50977">
    <property type="entry name" value="HTH_TETR_2"/>
    <property type="match status" value="1"/>
</dbReference>
<dbReference type="InterPro" id="IPR036271">
    <property type="entry name" value="Tet_transcr_reg_TetR-rel_C_sf"/>
</dbReference>
<keyword evidence="2" id="KW-0805">Transcription regulation</keyword>
<evidence type="ECO:0000256" key="3">
    <source>
        <dbReference type="ARBA" id="ARBA00023125"/>
    </source>
</evidence>
<dbReference type="GO" id="GO:0000976">
    <property type="term" value="F:transcription cis-regulatory region binding"/>
    <property type="evidence" value="ECO:0007669"/>
    <property type="project" value="TreeGrafter"/>
</dbReference>
<feature type="DNA-binding region" description="H-T-H motif" evidence="5">
    <location>
        <begin position="37"/>
        <end position="56"/>
    </location>
</feature>
<feature type="domain" description="HTH tetR-type" evidence="6">
    <location>
        <begin position="14"/>
        <end position="74"/>
    </location>
</feature>
<dbReference type="Pfam" id="PF13977">
    <property type="entry name" value="TetR_C_6"/>
    <property type="match status" value="1"/>
</dbReference>
<evidence type="ECO:0000256" key="2">
    <source>
        <dbReference type="ARBA" id="ARBA00023015"/>
    </source>
</evidence>
<sequence>MDLSMSQPTETRAEQRRKQVLDAAAECFLKYGFRGASIARISKVAGMSPGHIYHFFPNKEAIIAGIVARRLEIGLELVAGFEAAEQPFEAMVRDVDTIMARKTESEYSGMWLEILAESARNPKIAAIIQEADRAMRERITKLEALARQRRGVESSLPTEAVTEVAMALFEGMSNRIVLNPEMDRKQAEAVLRHALEAILLA</sequence>
<evidence type="ECO:0000256" key="4">
    <source>
        <dbReference type="ARBA" id="ARBA00023163"/>
    </source>
</evidence>
<dbReference type="InterPro" id="IPR009057">
    <property type="entry name" value="Homeodomain-like_sf"/>
</dbReference>
<keyword evidence="4" id="KW-0804">Transcription</keyword>
<dbReference type="InterPro" id="IPR001647">
    <property type="entry name" value="HTH_TetR"/>
</dbReference>
<evidence type="ECO:0000313" key="8">
    <source>
        <dbReference type="Proteomes" id="UP000194003"/>
    </source>
</evidence>
<gene>
    <name evidence="7" type="ORF">MAIT1_01567</name>
</gene>
<dbReference type="Pfam" id="PF00440">
    <property type="entry name" value="TetR_N"/>
    <property type="match status" value="1"/>
</dbReference>
<accession>A0A1Y2K0L0</accession>
<dbReference type="PANTHER" id="PTHR30055">
    <property type="entry name" value="HTH-TYPE TRANSCRIPTIONAL REGULATOR RUTR"/>
    <property type="match status" value="1"/>
</dbReference>
<dbReference type="InterPro" id="IPR050109">
    <property type="entry name" value="HTH-type_TetR-like_transc_reg"/>
</dbReference>
<evidence type="ECO:0000259" key="6">
    <source>
        <dbReference type="PROSITE" id="PS50977"/>
    </source>
</evidence>
<organism evidence="7 8">
    <name type="scientific">Magnetofaba australis IT-1</name>
    <dbReference type="NCBI Taxonomy" id="1434232"/>
    <lineage>
        <taxon>Bacteria</taxon>
        <taxon>Pseudomonadati</taxon>
        <taxon>Pseudomonadota</taxon>
        <taxon>Magnetococcia</taxon>
        <taxon>Magnetococcales</taxon>
        <taxon>Magnetococcaceae</taxon>
        <taxon>Magnetofaba</taxon>
    </lineage>
</organism>
<dbReference type="Proteomes" id="UP000194003">
    <property type="component" value="Unassembled WGS sequence"/>
</dbReference>
<keyword evidence="3 5" id="KW-0238">DNA-binding</keyword>
<proteinExistence type="predicted"/>
<protein>
    <submittedName>
        <fullName evidence="7">Putative transcriptional regulator</fullName>
    </submittedName>
</protein>
<keyword evidence="1" id="KW-0678">Repressor</keyword>
<dbReference type="PRINTS" id="PR00455">
    <property type="entry name" value="HTHTETR"/>
</dbReference>
<keyword evidence="8" id="KW-1185">Reference proteome</keyword>
<evidence type="ECO:0000256" key="5">
    <source>
        <dbReference type="PROSITE-ProRule" id="PRU00335"/>
    </source>
</evidence>
<evidence type="ECO:0000256" key="1">
    <source>
        <dbReference type="ARBA" id="ARBA00022491"/>
    </source>
</evidence>
<dbReference type="PANTHER" id="PTHR30055:SF226">
    <property type="entry name" value="HTH-TYPE TRANSCRIPTIONAL REGULATOR PKSA"/>
    <property type="match status" value="1"/>
</dbReference>
<dbReference type="SUPFAM" id="SSF46689">
    <property type="entry name" value="Homeodomain-like"/>
    <property type="match status" value="1"/>
</dbReference>
<evidence type="ECO:0000313" key="7">
    <source>
        <dbReference type="EMBL" id="OSM01570.1"/>
    </source>
</evidence>
<dbReference type="GO" id="GO:0003700">
    <property type="term" value="F:DNA-binding transcription factor activity"/>
    <property type="evidence" value="ECO:0007669"/>
    <property type="project" value="TreeGrafter"/>
</dbReference>
<dbReference type="AlphaFoldDB" id="A0A1Y2K0L0"/>